<proteinExistence type="predicted"/>
<feature type="transmembrane region" description="Helical" evidence="1">
    <location>
        <begin position="36"/>
        <end position="58"/>
    </location>
</feature>
<protein>
    <submittedName>
        <fullName evidence="2">Uncharacterized protein</fullName>
    </submittedName>
</protein>
<dbReference type="EMBL" id="BMIX01000002">
    <property type="protein sequence ID" value="GGG29210.1"/>
    <property type="molecule type" value="Genomic_DNA"/>
</dbReference>
<feature type="transmembrane region" description="Helical" evidence="1">
    <location>
        <begin position="65"/>
        <end position="85"/>
    </location>
</feature>
<gene>
    <name evidence="2" type="ORF">GCM10011532_10840</name>
</gene>
<dbReference type="Proteomes" id="UP000605733">
    <property type="component" value="Unassembled WGS sequence"/>
</dbReference>
<keyword evidence="1" id="KW-0472">Membrane</keyword>
<keyword evidence="1" id="KW-1133">Transmembrane helix</keyword>
<keyword evidence="3" id="KW-1185">Reference proteome</keyword>
<dbReference type="RefSeq" id="WP_011711280.1">
    <property type="nucleotide sequence ID" value="NZ_BMIX01000002.1"/>
</dbReference>
<evidence type="ECO:0000256" key="1">
    <source>
        <dbReference type="SAM" id="Phobius"/>
    </source>
</evidence>
<evidence type="ECO:0000313" key="2">
    <source>
        <dbReference type="EMBL" id="GGG29210.1"/>
    </source>
</evidence>
<feature type="transmembrane region" description="Helical" evidence="1">
    <location>
        <begin position="12"/>
        <end position="30"/>
    </location>
</feature>
<keyword evidence="1" id="KW-0812">Transmembrane</keyword>
<comment type="caution">
    <text evidence="2">The sequence shown here is derived from an EMBL/GenBank/DDBJ whole genome shotgun (WGS) entry which is preliminary data.</text>
</comment>
<reference evidence="3" key="1">
    <citation type="journal article" date="2019" name="Int. J. Syst. Evol. Microbiol.">
        <title>The Global Catalogue of Microorganisms (GCM) 10K type strain sequencing project: providing services to taxonomists for standard genome sequencing and annotation.</title>
        <authorList>
            <consortium name="The Broad Institute Genomics Platform"/>
            <consortium name="The Broad Institute Genome Sequencing Center for Infectious Disease"/>
            <person name="Wu L."/>
            <person name="Ma J."/>
        </authorList>
    </citation>
    <scope>NUCLEOTIDE SEQUENCE [LARGE SCALE GENOMIC DNA]</scope>
    <source>
        <strain evidence="3">CGMCC 1.15422</strain>
    </source>
</reference>
<organism evidence="2 3">
    <name type="scientific">Christiangramia forsetii</name>
    <dbReference type="NCBI Taxonomy" id="411153"/>
    <lineage>
        <taxon>Bacteria</taxon>
        <taxon>Pseudomonadati</taxon>
        <taxon>Bacteroidota</taxon>
        <taxon>Flavobacteriia</taxon>
        <taxon>Flavobacteriales</taxon>
        <taxon>Flavobacteriaceae</taxon>
        <taxon>Christiangramia</taxon>
    </lineage>
</organism>
<sequence>MKVINSRFHGIIDYLVVVFLVLSPTIFGLPELAATFAYILAGVHLLLTVLTSFEFGVIKLISFKLHGVIELIVSFALVGLAFYLGAEEGGLARNFYIGFAVAVFLTWLLTNYRSA</sequence>
<accession>A0ABQ1WGM3</accession>
<evidence type="ECO:0000313" key="3">
    <source>
        <dbReference type="Proteomes" id="UP000605733"/>
    </source>
</evidence>
<name>A0ABQ1WGM3_9FLAO</name>
<feature type="transmembrane region" description="Helical" evidence="1">
    <location>
        <begin position="91"/>
        <end position="110"/>
    </location>
</feature>